<feature type="signal peptide" evidence="2">
    <location>
        <begin position="1"/>
        <end position="28"/>
    </location>
</feature>
<comment type="caution">
    <text evidence="3">The sequence shown here is derived from an EMBL/GenBank/DDBJ whole genome shotgun (WGS) entry which is preliminary data.</text>
</comment>
<protein>
    <submittedName>
        <fullName evidence="3">Uncharacterized protein</fullName>
    </submittedName>
</protein>
<keyword evidence="2" id="KW-0732">Signal</keyword>
<name>A0A2V4B8P5_9PSEU</name>
<feature type="chain" id="PRO_5043736165" evidence="2">
    <location>
        <begin position="29"/>
        <end position="1064"/>
    </location>
</feature>
<feature type="region of interest" description="Disordered" evidence="1">
    <location>
        <begin position="127"/>
        <end position="148"/>
    </location>
</feature>
<dbReference type="EMBL" id="MASW01000001">
    <property type="protein sequence ID" value="PXY31638.1"/>
    <property type="molecule type" value="Genomic_DNA"/>
</dbReference>
<gene>
    <name evidence="3" type="ORF">BAY60_04530</name>
</gene>
<feature type="region of interest" description="Disordered" evidence="1">
    <location>
        <begin position="979"/>
        <end position="1004"/>
    </location>
</feature>
<feature type="region of interest" description="Disordered" evidence="1">
    <location>
        <begin position="331"/>
        <end position="352"/>
    </location>
</feature>
<feature type="compositionally biased region" description="Low complexity" evidence="1">
    <location>
        <begin position="230"/>
        <end position="239"/>
    </location>
</feature>
<accession>A0A2V4B8P5</accession>
<evidence type="ECO:0000256" key="1">
    <source>
        <dbReference type="SAM" id="MobiDB-lite"/>
    </source>
</evidence>
<sequence>MQTWAKRGIQTALVTGGLLMLGTGIASANEKVDPDSPAGPLDLTASVPIDIKDNAIGTPGGQVNLPGYQGEVSTKPVTDVVNKAAAPVQKAASPAAKAAAPVTAPVQKAVTTAGQAASKVNGLAAKGAPAQRTAAQQAPTAPSVEPTDDPFMGNKIVGNVALPIQITGNAVGVLGDAEVSSDAEQTYAHNSDVSTSGAGGGLAGNVVALNWALPVQISGNAGGLGGSGKSSGSASQSAATTGDIETDGTNGGLAGNVVSPQFASPVQLSGNALGWFLGHAETDFDAESEADSGGYIVTHGDSGAGAGNVVGAPIGLPVRVANDAVSWGGDADATGSSEVEANAGDTTPGLNDIPSYIQTDGDNSFLSGNIAQPQGALLASVTGTAAAWIGNSLTEDTASEAEMTAGGFSSTTGQDAAGSGNIADLPVALPVEVFGVGGTWIGNAHAKGHDNTTSAAAGDGTYSNGDGSVVSANTVTGQVASTVEAFGIGGSWIGNASGHATEEKVVDAGGYNGTRGNDSGGSGNLVQVPIAAPVEVFGVGGSWIGQGIGTAEETKVVKGGGGGNTEDDNGFLAANLISTPVSLPAQAFGIGGTWIGNGFGEATADTISQAGDDVHANGEKGTGAGNIGFVPVSLPVQLHGIGASWIGNAGGTSDNLTDSLAGGDASTTGEGGSVAGNVVQAPVGAAAGVFGLGASWVGVVSGEAANDVVSEAGGDTTTNGDGGSIAGNVLSAQALPVAEVFGSAASLTAVATGTGENSTDVASGGDITTSGVGGALSGDIFDVPVAAVAQVFGVAGSVGGVAHAVADNTTTGTVGGETTTAGAQEALSGLNHQLPLGALVQIYDIPLSLAGVVSTTTTNLTDISVAGDEPMINIPITGAELPATGLPALSRSVPGLPGADGLPELGGLPVGGAGLPELGGLPVAGGLPAAGALPLAAGALPGLGGGLPEVSGLPVGDAGLPQLNTLPVQVLPTELTTTLPGAGERADLPEAGLPELPGLPELGSPQLPELPTSELPTTMLPALDAGSLAPQADLPALAQLDSGSVGAFQGVLDGFNVNGKSLGI</sequence>
<feature type="region of interest" description="Disordered" evidence="1">
    <location>
        <begin position="223"/>
        <end position="247"/>
    </location>
</feature>
<proteinExistence type="predicted"/>
<evidence type="ECO:0000313" key="3">
    <source>
        <dbReference type="EMBL" id="PXY31638.1"/>
    </source>
</evidence>
<evidence type="ECO:0000313" key="4">
    <source>
        <dbReference type="Proteomes" id="UP000249915"/>
    </source>
</evidence>
<organism evidence="3 4">
    <name type="scientific">Prauserella muralis</name>
    <dbReference type="NCBI Taxonomy" id="588067"/>
    <lineage>
        <taxon>Bacteria</taxon>
        <taxon>Bacillati</taxon>
        <taxon>Actinomycetota</taxon>
        <taxon>Actinomycetes</taxon>
        <taxon>Pseudonocardiales</taxon>
        <taxon>Pseudonocardiaceae</taxon>
        <taxon>Prauserella</taxon>
    </lineage>
</organism>
<dbReference type="OrthoDB" id="3661198at2"/>
<feature type="compositionally biased region" description="Low complexity" evidence="1">
    <location>
        <begin position="128"/>
        <end position="142"/>
    </location>
</feature>
<dbReference type="RefSeq" id="WP_112279665.1">
    <property type="nucleotide sequence ID" value="NZ_MASW01000001.1"/>
</dbReference>
<keyword evidence="4" id="KW-1185">Reference proteome</keyword>
<evidence type="ECO:0000256" key="2">
    <source>
        <dbReference type="SAM" id="SignalP"/>
    </source>
</evidence>
<feature type="compositionally biased region" description="Low complexity" evidence="1">
    <location>
        <begin position="989"/>
        <end position="1004"/>
    </location>
</feature>
<feature type="compositionally biased region" description="Polar residues" evidence="1">
    <location>
        <begin position="334"/>
        <end position="349"/>
    </location>
</feature>
<dbReference type="AlphaFoldDB" id="A0A2V4B8P5"/>
<dbReference type="Proteomes" id="UP000249915">
    <property type="component" value="Unassembled WGS sequence"/>
</dbReference>
<reference evidence="3 4" key="1">
    <citation type="submission" date="2016-07" db="EMBL/GenBank/DDBJ databases">
        <title>Draft genome sequence of Prauserella muralis DSM 45305, isolated from a mould-covered wall in an indoor environment.</title>
        <authorList>
            <person name="Ruckert C."/>
            <person name="Albersmeier A."/>
            <person name="Jiang C.-L."/>
            <person name="Jiang Y."/>
            <person name="Kalinowski J."/>
            <person name="Schneider O."/>
            <person name="Winkler A."/>
            <person name="Zotchev S.B."/>
        </authorList>
    </citation>
    <scope>NUCLEOTIDE SEQUENCE [LARGE SCALE GENOMIC DNA]</scope>
    <source>
        <strain evidence="3 4">DSM 45305</strain>
    </source>
</reference>